<organism evidence="1">
    <name type="scientific">Hemiselmis tepida</name>
    <dbReference type="NCBI Taxonomy" id="464990"/>
    <lineage>
        <taxon>Eukaryota</taxon>
        <taxon>Cryptophyceae</taxon>
        <taxon>Cryptomonadales</taxon>
        <taxon>Hemiselmidaceae</taxon>
        <taxon>Hemiselmis</taxon>
    </lineage>
</organism>
<proteinExistence type="predicted"/>
<gene>
    <name evidence="1" type="ORF">HTEP1355_LOCUS10485</name>
</gene>
<name>A0A7S0VS98_9CRYP</name>
<dbReference type="AlphaFoldDB" id="A0A7S0VS98"/>
<accession>A0A7S0VS98</accession>
<evidence type="ECO:0000313" key="1">
    <source>
        <dbReference type="EMBL" id="CAD8796845.1"/>
    </source>
</evidence>
<protein>
    <recommendedName>
        <fullName evidence="2">Rab-GAP TBC domain-containing protein</fullName>
    </recommendedName>
</protein>
<evidence type="ECO:0008006" key="2">
    <source>
        <dbReference type="Google" id="ProtNLM"/>
    </source>
</evidence>
<dbReference type="EMBL" id="HBFN01017915">
    <property type="protein sequence ID" value="CAD8796845.1"/>
    <property type="molecule type" value="Transcribed_RNA"/>
</dbReference>
<reference evidence="1" key="1">
    <citation type="submission" date="2021-01" db="EMBL/GenBank/DDBJ databases">
        <authorList>
            <person name="Corre E."/>
            <person name="Pelletier E."/>
            <person name="Niang G."/>
            <person name="Scheremetjew M."/>
            <person name="Finn R."/>
            <person name="Kale V."/>
            <person name="Holt S."/>
            <person name="Cochrane G."/>
            <person name="Meng A."/>
            <person name="Brown T."/>
            <person name="Cohen L."/>
        </authorList>
    </citation>
    <scope>NUCLEOTIDE SEQUENCE</scope>
    <source>
        <strain evidence="1">CCMP443</strain>
    </source>
</reference>
<sequence length="448" mass="49999">MDDSVNGGGDAEASIAWLRTAEDECALDVEGFAPILPEVTKRMLDVVKTKYADQQQGLQAAFSILGDQWAKNNFPDVENDPSVLREPFMSQRDATIILSQVRQDLLSALGDVPGQENYKQSVDSIMRTCLIKQLQNQPIQDAATLRSNVRDSIGGSLAAVWSEYPEIEARDLKRLRGMPLPQPLRAHVYYKHLGGDEVRDRYRQLLTRTMQKRGGEGDVSAQKDAVLRVVSEVIAGNKAMHQLDVPLQQIVTILVKSSLVAQKHPRLERQVILLAPLCSVFRVSAQESEGASFATHVAMLLELQEQLPDLSTSHAMSLRVIKRLQSEQPHIFTVLKRPCLSYMERKSRKETLEIAVGAIVRIWLQTAFAGIFNIHSLLWAWDQMIVWGWDQLEGACFELLVIMEATWERATDWEECLTAALESPRTLTPHALRKLFAAEGGVAAAAGV</sequence>